<dbReference type="PANTHER" id="PTHR13027:SF7">
    <property type="entry name" value="VACUOLAR FUSION PROTEIN MON1 HOMOLOG"/>
    <property type="match status" value="1"/>
</dbReference>
<feature type="region of interest" description="Disordered" evidence="2">
    <location>
        <begin position="16"/>
        <end position="95"/>
    </location>
</feature>
<evidence type="ECO:0000259" key="3">
    <source>
        <dbReference type="Pfam" id="PF19036"/>
    </source>
</evidence>
<comment type="similarity">
    <text evidence="1">Belongs to the MON1/SAND family.</text>
</comment>
<evidence type="ECO:0000313" key="4">
    <source>
        <dbReference type="Proteomes" id="UP000515121"/>
    </source>
</evidence>
<dbReference type="OrthoDB" id="1746731at2759"/>
<organism evidence="4 5">
    <name type="scientific">Durio zibethinus</name>
    <name type="common">Durian</name>
    <dbReference type="NCBI Taxonomy" id="66656"/>
    <lineage>
        <taxon>Eukaryota</taxon>
        <taxon>Viridiplantae</taxon>
        <taxon>Streptophyta</taxon>
        <taxon>Embryophyta</taxon>
        <taxon>Tracheophyta</taxon>
        <taxon>Spermatophyta</taxon>
        <taxon>Magnoliopsida</taxon>
        <taxon>eudicotyledons</taxon>
        <taxon>Gunneridae</taxon>
        <taxon>Pentapetalae</taxon>
        <taxon>rosids</taxon>
        <taxon>malvids</taxon>
        <taxon>Malvales</taxon>
        <taxon>Malvaceae</taxon>
        <taxon>Helicteroideae</taxon>
        <taxon>Durio</taxon>
    </lineage>
</organism>
<dbReference type="GO" id="GO:0016192">
    <property type="term" value="P:vesicle-mediated transport"/>
    <property type="evidence" value="ECO:0007669"/>
    <property type="project" value="InterPro"/>
</dbReference>
<dbReference type="PANTHER" id="PTHR13027">
    <property type="entry name" value="SAND PROTEIN-RELATED"/>
    <property type="match status" value="1"/>
</dbReference>
<reference evidence="5" key="1">
    <citation type="submission" date="2025-08" db="UniProtKB">
        <authorList>
            <consortium name="RefSeq"/>
        </authorList>
    </citation>
    <scope>IDENTIFICATION</scope>
    <source>
        <tissue evidence="5">Fruit stalk</tissue>
    </source>
</reference>
<protein>
    <recommendedName>
        <fullName evidence="1">Vacuolar fusion protein MON1 homolog</fullName>
    </recommendedName>
</protein>
<gene>
    <name evidence="5" type="primary">LOC111274253</name>
</gene>
<name>A0A6P5WFF1_DURZI</name>
<feature type="compositionally biased region" description="Basic and acidic residues" evidence="2">
    <location>
        <begin position="33"/>
        <end position="56"/>
    </location>
</feature>
<dbReference type="InterPro" id="IPR043972">
    <property type="entry name" value="FUZ/MON1/HPS1_longin_1"/>
</dbReference>
<dbReference type="RefSeq" id="XP_022714599.1">
    <property type="nucleotide sequence ID" value="XM_022858864.1"/>
</dbReference>
<dbReference type="Proteomes" id="UP000515121">
    <property type="component" value="Unplaced"/>
</dbReference>
<dbReference type="GeneID" id="111274253"/>
<dbReference type="KEGG" id="dzi:111274253"/>
<dbReference type="Pfam" id="PF19036">
    <property type="entry name" value="Fuz_longin_1"/>
    <property type="match status" value="1"/>
</dbReference>
<dbReference type="InterPro" id="IPR004353">
    <property type="entry name" value="Mon1"/>
</dbReference>
<dbReference type="AlphaFoldDB" id="A0A6P5WFF1"/>
<comment type="function">
    <text evidence="1">Plays an important role in membrane trafficking through the secretory apparatus.</text>
</comment>
<feature type="compositionally biased region" description="Polar residues" evidence="2">
    <location>
        <begin position="62"/>
        <end position="81"/>
    </location>
</feature>
<proteinExistence type="inferred from homology"/>
<feature type="domain" description="FUZ/MON1/HPS1 first Longin" evidence="3">
    <location>
        <begin position="135"/>
        <end position="203"/>
    </location>
</feature>
<sequence length="213" mass="24041">MDERFGLLTLTESVGLEHNHRENGDGIANGSLNHERINDDDKDDDRLRVKNEEMFGDKGFLSPSSSRYAAERGSSSATSTSRIDEASEIDDSEIQVMRDDGSLEEITNSQASSWVSGKRHVDEDDASISWRKRKKHFFILSNFGKPINSIYSDEHKLASFSATLQAIIFFMENEGDRVKLVKAEKHQVVFLVKGPIYLVCISYIEDLFESLKG</sequence>
<evidence type="ECO:0000256" key="2">
    <source>
        <dbReference type="SAM" id="MobiDB-lite"/>
    </source>
</evidence>
<evidence type="ECO:0000313" key="5">
    <source>
        <dbReference type="RefSeq" id="XP_022714599.1"/>
    </source>
</evidence>
<dbReference type="GO" id="GO:0006623">
    <property type="term" value="P:protein targeting to vacuole"/>
    <property type="evidence" value="ECO:0007669"/>
    <property type="project" value="UniProtKB-UniRule"/>
</dbReference>
<dbReference type="PRINTS" id="PR01546">
    <property type="entry name" value="YEAST73DUF"/>
</dbReference>
<evidence type="ECO:0000256" key="1">
    <source>
        <dbReference type="RuleBase" id="RU367048"/>
    </source>
</evidence>
<keyword evidence="4" id="KW-1185">Reference proteome</keyword>
<accession>A0A6P5WFF1</accession>